<keyword evidence="1" id="KW-0472">Membrane</keyword>
<proteinExistence type="predicted"/>
<comment type="caution">
    <text evidence="3">The sequence shown here is derived from an EMBL/GenBank/DDBJ whole genome shotgun (WGS) entry which is preliminary data.</text>
</comment>
<feature type="transmembrane region" description="Helical" evidence="1">
    <location>
        <begin position="341"/>
        <end position="360"/>
    </location>
</feature>
<evidence type="ECO:0000313" key="4">
    <source>
        <dbReference type="Proteomes" id="UP001189429"/>
    </source>
</evidence>
<evidence type="ECO:0000313" key="3">
    <source>
        <dbReference type="EMBL" id="CAK0892584.1"/>
    </source>
</evidence>
<dbReference type="Proteomes" id="UP001189429">
    <property type="component" value="Unassembled WGS sequence"/>
</dbReference>
<protein>
    <recommendedName>
        <fullName evidence="2">EamA domain-containing protein</fullName>
    </recommendedName>
</protein>
<feature type="transmembrane region" description="Helical" evidence="1">
    <location>
        <begin position="270"/>
        <end position="289"/>
    </location>
</feature>
<dbReference type="SUPFAM" id="SSF103481">
    <property type="entry name" value="Multidrug resistance efflux transporter EmrE"/>
    <property type="match status" value="1"/>
</dbReference>
<dbReference type="EMBL" id="CAUYUJ010019633">
    <property type="protein sequence ID" value="CAK0892584.1"/>
    <property type="molecule type" value="Genomic_DNA"/>
</dbReference>
<dbReference type="InterPro" id="IPR037185">
    <property type="entry name" value="EmrE-like"/>
</dbReference>
<organism evidence="3 4">
    <name type="scientific">Prorocentrum cordatum</name>
    <dbReference type="NCBI Taxonomy" id="2364126"/>
    <lineage>
        <taxon>Eukaryota</taxon>
        <taxon>Sar</taxon>
        <taxon>Alveolata</taxon>
        <taxon>Dinophyceae</taxon>
        <taxon>Prorocentrales</taxon>
        <taxon>Prorocentraceae</taxon>
        <taxon>Prorocentrum</taxon>
    </lineage>
</organism>
<keyword evidence="4" id="KW-1185">Reference proteome</keyword>
<accession>A0ABN9X484</accession>
<evidence type="ECO:0000259" key="2">
    <source>
        <dbReference type="Pfam" id="PF00892"/>
    </source>
</evidence>
<reference evidence="3" key="1">
    <citation type="submission" date="2023-10" db="EMBL/GenBank/DDBJ databases">
        <authorList>
            <person name="Chen Y."/>
            <person name="Shah S."/>
            <person name="Dougan E. K."/>
            <person name="Thang M."/>
            <person name="Chan C."/>
        </authorList>
    </citation>
    <scope>NUCLEOTIDE SEQUENCE [LARGE SCALE GENOMIC DNA]</scope>
</reference>
<sequence length="375" mass="40776">MPAATKDGEYGACEALDTGAGSAGQKAKVPSVYKVHAALATGYCLFAGGAIVGKFGVHGTSAIIFELFREFWSLIALLTGLFIFGIKPFPAREDVPRVIMGGTAFFCNQVFWFVALKLADPVTGSAWQTFLPILTALLSVILGQTKLEGMKALGIVISASGAVFMVVFDSRPSMAVATESGVLLRAVSHLIFFCNIAGTSSYFIIMNRFGNKYTPVQTVTWSIMTSITLLSLTAVMMFAFRPLHQVFCHADSQALIEKCMNQGLWLPTSVYFPLFYEVVICTLVAWPMLNWANQHTDPAVVSVYMGLHPAATTFICMSIVGVMGAPWARQFHIGMPGLKDLGILLIVIGLMVVFYCELLVSKKTALHDQRPKMKV</sequence>
<keyword evidence="1" id="KW-1133">Transmembrane helix</keyword>
<feature type="transmembrane region" description="Helical" evidence="1">
    <location>
        <begin position="35"/>
        <end position="55"/>
    </location>
</feature>
<feature type="transmembrane region" description="Helical" evidence="1">
    <location>
        <begin position="188"/>
        <end position="206"/>
    </location>
</feature>
<feature type="transmembrane region" description="Helical" evidence="1">
    <location>
        <begin position="67"/>
        <end position="86"/>
    </location>
</feature>
<dbReference type="Pfam" id="PF00892">
    <property type="entry name" value="EamA"/>
    <property type="match status" value="1"/>
</dbReference>
<keyword evidence="1" id="KW-0812">Transmembrane</keyword>
<feature type="transmembrane region" description="Helical" evidence="1">
    <location>
        <begin position="150"/>
        <end position="168"/>
    </location>
</feature>
<feature type="transmembrane region" description="Helical" evidence="1">
    <location>
        <begin position="218"/>
        <end position="240"/>
    </location>
</feature>
<feature type="transmembrane region" description="Helical" evidence="1">
    <location>
        <begin position="98"/>
        <end position="119"/>
    </location>
</feature>
<feature type="transmembrane region" description="Helical" evidence="1">
    <location>
        <begin position="301"/>
        <end position="321"/>
    </location>
</feature>
<feature type="transmembrane region" description="Helical" evidence="1">
    <location>
        <begin position="125"/>
        <end position="143"/>
    </location>
</feature>
<evidence type="ECO:0000256" key="1">
    <source>
        <dbReference type="SAM" id="Phobius"/>
    </source>
</evidence>
<gene>
    <name evidence="3" type="ORF">PCOR1329_LOCUS72207</name>
</gene>
<dbReference type="InterPro" id="IPR000620">
    <property type="entry name" value="EamA_dom"/>
</dbReference>
<feature type="domain" description="EamA" evidence="2">
    <location>
        <begin position="44"/>
        <end position="166"/>
    </location>
</feature>
<name>A0ABN9X484_9DINO</name>